<dbReference type="Pfam" id="PF07940">
    <property type="entry name" value="Hepar_II_III_C"/>
    <property type="match status" value="1"/>
</dbReference>
<feature type="domain" description="Heparin-sulfate lyase N-terminal" evidence="6">
    <location>
        <begin position="109"/>
        <end position="295"/>
    </location>
</feature>
<dbReference type="InterPro" id="IPR012480">
    <property type="entry name" value="Hepar_II_III_C"/>
</dbReference>
<dbReference type="PANTHER" id="PTHR39210">
    <property type="entry name" value="HEPARIN-SULFATE LYASE"/>
    <property type="match status" value="1"/>
</dbReference>
<dbReference type="InterPro" id="IPR008929">
    <property type="entry name" value="Chondroitin_lyas"/>
</dbReference>
<gene>
    <name evidence="7" type="ORF">SAMN02982931_02796</name>
</gene>
<evidence type="ECO:0000313" key="8">
    <source>
        <dbReference type="Proteomes" id="UP000199071"/>
    </source>
</evidence>
<dbReference type="Pfam" id="PF16889">
    <property type="entry name" value="Hepar_II_III_N"/>
    <property type="match status" value="1"/>
</dbReference>
<proteinExistence type="predicted"/>
<keyword evidence="4" id="KW-0456">Lyase</keyword>
<keyword evidence="3" id="KW-0574">Periplasm</keyword>
<dbReference type="AlphaFoldDB" id="A0A1G6CVG1"/>
<dbReference type="Gene3D" id="2.70.98.70">
    <property type="match status" value="1"/>
</dbReference>
<name>A0A1G6CVG1_9HYPH</name>
<dbReference type="Gene3D" id="1.50.10.100">
    <property type="entry name" value="Chondroitin AC/alginate lyase"/>
    <property type="match status" value="1"/>
</dbReference>
<organism evidence="7 8">
    <name type="scientific">Bauldia litoralis</name>
    <dbReference type="NCBI Taxonomy" id="665467"/>
    <lineage>
        <taxon>Bacteria</taxon>
        <taxon>Pseudomonadati</taxon>
        <taxon>Pseudomonadota</taxon>
        <taxon>Alphaproteobacteria</taxon>
        <taxon>Hyphomicrobiales</taxon>
        <taxon>Kaistiaceae</taxon>
        <taxon>Bauldia</taxon>
    </lineage>
</organism>
<comment type="subcellular location">
    <subcellularLocation>
        <location evidence="1">Periplasm</location>
    </subcellularLocation>
</comment>
<keyword evidence="2" id="KW-0732">Signal</keyword>
<dbReference type="GO" id="GO:0016829">
    <property type="term" value="F:lyase activity"/>
    <property type="evidence" value="ECO:0007669"/>
    <property type="project" value="UniProtKB-KW"/>
</dbReference>
<dbReference type="STRING" id="665467.SAMN02982931_02796"/>
<dbReference type="GO" id="GO:0042597">
    <property type="term" value="C:periplasmic space"/>
    <property type="evidence" value="ECO:0007669"/>
    <property type="project" value="UniProtKB-SubCell"/>
</dbReference>
<dbReference type="EMBL" id="FMXQ01000005">
    <property type="protein sequence ID" value="SDB36802.1"/>
    <property type="molecule type" value="Genomic_DNA"/>
</dbReference>
<dbReference type="Proteomes" id="UP000199071">
    <property type="component" value="Unassembled WGS sequence"/>
</dbReference>
<keyword evidence="8" id="KW-1185">Reference proteome</keyword>
<dbReference type="PANTHER" id="PTHR39210:SF1">
    <property type="entry name" value="HEPARIN-SULFATE LYASE"/>
    <property type="match status" value="1"/>
</dbReference>
<protein>
    <submittedName>
        <fullName evidence="7">Heparinase II/III N-terminus</fullName>
    </submittedName>
</protein>
<dbReference type="InterPro" id="IPR031680">
    <property type="entry name" value="Hepar_II_III_N"/>
</dbReference>
<evidence type="ECO:0000259" key="6">
    <source>
        <dbReference type="Pfam" id="PF16889"/>
    </source>
</evidence>
<dbReference type="SUPFAM" id="SSF48230">
    <property type="entry name" value="Chondroitin AC/alginate lyase"/>
    <property type="match status" value="1"/>
</dbReference>
<evidence type="ECO:0000256" key="2">
    <source>
        <dbReference type="ARBA" id="ARBA00022729"/>
    </source>
</evidence>
<feature type="domain" description="Heparinase II/III-like C-terminal" evidence="5">
    <location>
        <begin position="398"/>
        <end position="588"/>
    </location>
</feature>
<evidence type="ECO:0000256" key="1">
    <source>
        <dbReference type="ARBA" id="ARBA00004418"/>
    </source>
</evidence>
<evidence type="ECO:0000256" key="4">
    <source>
        <dbReference type="ARBA" id="ARBA00023239"/>
    </source>
</evidence>
<accession>A0A1G6CVG1</accession>
<evidence type="ECO:0000313" key="7">
    <source>
        <dbReference type="EMBL" id="SDB36802.1"/>
    </source>
</evidence>
<reference evidence="7 8" key="1">
    <citation type="submission" date="2016-10" db="EMBL/GenBank/DDBJ databases">
        <authorList>
            <person name="de Groot N.N."/>
        </authorList>
    </citation>
    <scope>NUCLEOTIDE SEQUENCE [LARGE SCALE GENOMIC DNA]</scope>
    <source>
        <strain evidence="7 8">ATCC 35022</strain>
    </source>
</reference>
<evidence type="ECO:0000256" key="3">
    <source>
        <dbReference type="ARBA" id="ARBA00022764"/>
    </source>
</evidence>
<evidence type="ECO:0000259" key="5">
    <source>
        <dbReference type="Pfam" id="PF07940"/>
    </source>
</evidence>
<sequence length="621" mass="69252">MRANIDRLRVAYRLGPTNVLRVLAYRAAVYGAVYRVLSPPGEPIRGPFVAFDESGSEPTGGPSGDYWTAEAQAVLSGRHRLYGNHVRDLGFPPDWTSNPFTGNAVIPQGLHWTLTDPKRSGEDIKDYWELSRFDGLLALTLGWLVGRDPSMAAGWNRWLTDWSRRNPANLGVNWRCAQETSLRFLQSVLCVELLVMHSKSLALPAFARFVAEHCRRVALTAIYAKAQDNNHALSEAVALYVGGGWLLRQCHAASARRWMDAGRRRLERIVPRLVLPDGSFAQNSVNYHRLAIDVLSLAEFWRRRFGDRPFREPHDERFRAAADWLDALVDPRSGDAPNIGANDGARLAVLSPSCFRDFRPSLQLAQALSSRASTLPDGPWSEPLTWLGIATPPRRSTNRTSRLFADGAYARLVVNDAWCVLRLPRYRFRPSHCDGLHLDLWVGGTNLLRDAGSYRYSAEPEAASYFAGTSSHNTVQFDDRDQMPRISPFLFGNWLVPEEVSFDGKVPTVRASYRDSQGASHRRSVALSDGSCVVRDEIAGFRKKAVLRWRLAPADWKLTGTTITSPLGSLTLTSSQHAVSIALASGEESHHYRERHPIPVVEAVFDRSAEITTTIRFGASA</sequence>